<gene>
    <name evidence="2" type="ORF">MicloDRAFT_00020670</name>
</gene>
<proteinExistence type="predicted"/>
<dbReference type="HOGENOM" id="CLU_1160030_0_0_5"/>
<evidence type="ECO:0000256" key="1">
    <source>
        <dbReference type="SAM" id="SignalP"/>
    </source>
</evidence>
<dbReference type="Proteomes" id="UP000003947">
    <property type="component" value="Unassembled WGS sequence"/>
</dbReference>
<keyword evidence="1" id="KW-0732">Signal</keyword>
<dbReference type="PATRIC" id="fig|864069.3.peg.2258"/>
<dbReference type="EMBL" id="JH660641">
    <property type="protein sequence ID" value="EIM29586.1"/>
    <property type="molecule type" value="Genomic_DNA"/>
</dbReference>
<accession>I4Z044</accession>
<feature type="signal peptide" evidence="1">
    <location>
        <begin position="1"/>
        <end position="22"/>
    </location>
</feature>
<dbReference type="AlphaFoldDB" id="I4Z044"/>
<evidence type="ECO:0000313" key="3">
    <source>
        <dbReference type="Proteomes" id="UP000003947"/>
    </source>
</evidence>
<name>I4Z044_9HYPH</name>
<organism evidence="2 3">
    <name type="scientific">Microvirga lotononidis</name>
    <dbReference type="NCBI Taxonomy" id="864069"/>
    <lineage>
        <taxon>Bacteria</taxon>
        <taxon>Pseudomonadati</taxon>
        <taxon>Pseudomonadota</taxon>
        <taxon>Alphaproteobacteria</taxon>
        <taxon>Hyphomicrobiales</taxon>
        <taxon>Methylobacteriaceae</taxon>
        <taxon>Microvirga</taxon>
    </lineage>
</organism>
<sequence precursor="true">MILLLRRLVCLLVVSTAMTTHAVANEDEIWSKNITPAWLDEHVAAKRASHTRPVPRLSRTQVWTNGLARSDTQAFVPTDFDRTVGAKLQPFQDYNFLVGTELVRSGAESSVVSSKASWEAFLKRDWQSLGVTVEVSTAGFVDSMQNGYSQSISGSMEIPFEIPLAAWSTQLRLSPSMNLDSVSGAVGTGLLSEIIGETRLSSQSNRFRSDLNVRIGYGVAPSTRPTASARLELRIAPNL</sequence>
<evidence type="ECO:0000313" key="2">
    <source>
        <dbReference type="EMBL" id="EIM29586.1"/>
    </source>
</evidence>
<reference evidence="2 3" key="1">
    <citation type="submission" date="2012-02" db="EMBL/GenBank/DDBJ databases">
        <title>Improved High-Quality Draft sequence of Microvirga sp. WSM3557.</title>
        <authorList>
            <consortium name="US DOE Joint Genome Institute"/>
            <person name="Lucas S."/>
            <person name="Han J."/>
            <person name="Lapidus A."/>
            <person name="Cheng J.-F."/>
            <person name="Goodwin L."/>
            <person name="Pitluck S."/>
            <person name="Peters L."/>
            <person name="Zhang X."/>
            <person name="Detter J.C."/>
            <person name="Han C."/>
            <person name="Tapia R."/>
            <person name="Land M."/>
            <person name="Hauser L."/>
            <person name="Kyrpides N."/>
            <person name="Ivanova N."/>
            <person name="Pagani I."/>
            <person name="Brau L."/>
            <person name="Yates R."/>
            <person name="O'Hara G."/>
            <person name="Rui T."/>
            <person name="Howieson J."/>
            <person name="Reeve W."/>
            <person name="Woyke T."/>
        </authorList>
    </citation>
    <scope>NUCLEOTIDE SEQUENCE [LARGE SCALE GENOMIC DNA]</scope>
    <source>
        <strain evidence="2 3">WSM3557</strain>
    </source>
</reference>
<dbReference type="STRING" id="864069.MicloDRAFT_00020670"/>
<protein>
    <submittedName>
        <fullName evidence="2">Uncharacterized protein</fullName>
    </submittedName>
</protein>
<feature type="chain" id="PRO_5003698187" evidence="1">
    <location>
        <begin position="23"/>
        <end position="239"/>
    </location>
</feature>
<keyword evidence="3" id="KW-1185">Reference proteome</keyword>